<keyword evidence="11 12" id="KW-0472">Membrane</keyword>
<dbReference type="SUPFAM" id="SSF158472">
    <property type="entry name" value="HAMP domain-like"/>
    <property type="match status" value="1"/>
</dbReference>
<dbReference type="AlphaFoldDB" id="A0AA42IYB1"/>
<evidence type="ECO:0000256" key="6">
    <source>
        <dbReference type="ARBA" id="ARBA00022741"/>
    </source>
</evidence>
<keyword evidence="7 14" id="KW-0418">Kinase</keyword>
<comment type="subcellular location">
    <subcellularLocation>
        <location evidence="1">Cell membrane</location>
        <topology evidence="1">Multi-pass membrane protein</topology>
    </subcellularLocation>
</comment>
<keyword evidence="2" id="KW-1003">Cell membrane</keyword>
<dbReference type="GO" id="GO:0000155">
    <property type="term" value="F:phosphorelay sensor kinase activity"/>
    <property type="evidence" value="ECO:0007669"/>
    <property type="project" value="InterPro"/>
</dbReference>
<proteinExistence type="predicted"/>
<name>A0AA42IYB1_9FIRM</name>
<dbReference type="EMBL" id="JAQIFT010000003">
    <property type="protein sequence ID" value="MDA3729931.1"/>
    <property type="molecule type" value="Genomic_DNA"/>
</dbReference>
<keyword evidence="15" id="KW-1185">Reference proteome</keyword>
<dbReference type="GO" id="GO:0005524">
    <property type="term" value="F:ATP binding"/>
    <property type="evidence" value="ECO:0007669"/>
    <property type="project" value="UniProtKB-KW"/>
</dbReference>
<dbReference type="Pfam" id="PF06580">
    <property type="entry name" value="His_kinase"/>
    <property type="match status" value="1"/>
</dbReference>
<evidence type="ECO:0000259" key="13">
    <source>
        <dbReference type="PROSITE" id="PS50885"/>
    </source>
</evidence>
<dbReference type="InterPro" id="IPR003660">
    <property type="entry name" value="HAMP_dom"/>
</dbReference>
<protein>
    <submittedName>
        <fullName evidence="14">Histidine kinase</fullName>
    </submittedName>
</protein>
<organism evidence="14 15">
    <name type="scientific">Holtiella tumoricola</name>
    <dbReference type="NCBI Taxonomy" id="3018743"/>
    <lineage>
        <taxon>Bacteria</taxon>
        <taxon>Bacillati</taxon>
        <taxon>Bacillota</taxon>
        <taxon>Clostridia</taxon>
        <taxon>Lachnospirales</taxon>
        <taxon>Cellulosilyticaceae</taxon>
        <taxon>Holtiella</taxon>
    </lineage>
</organism>
<dbReference type="CDD" id="cd06225">
    <property type="entry name" value="HAMP"/>
    <property type="match status" value="1"/>
</dbReference>
<dbReference type="PROSITE" id="PS50885">
    <property type="entry name" value="HAMP"/>
    <property type="match status" value="1"/>
</dbReference>
<evidence type="ECO:0000256" key="9">
    <source>
        <dbReference type="ARBA" id="ARBA00022989"/>
    </source>
</evidence>
<evidence type="ECO:0000256" key="3">
    <source>
        <dbReference type="ARBA" id="ARBA00022553"/>
    </source>
</evidence>
<feature type="transmembrane region" description="Helical" evidence="12">
    <location>
        <begin position="314"/>
        <end position="334"/>
    </location>
</feature>
<feature type="domain" description="HAMP" evidence="13">
    <location>
        <begin position="335"/>
        <end position="387"/>
    </location>
</feature>
<keyword evidence="4" id="KW-0808">Transferase</keyword>
<comment type="caution">
    <text evidence="14">The sequence shown here is derived from an EMBL/GenBank/DDBJ whole genome shotgun (WGS) entry which is preliminary data.</text>
</comment>
<evidence type="ECO:0000256" key="1">
    <source>
        <dbReference type="ARBA" id="ARBA00004651"/>
    </source>
</evidence>
<dbReference type="InterPro" id="IPR036890">
    <property type="entry name" value="HATPase_C_sf"/>
</dbReference>
<feature type="transmembrane region" description="Helical" evidence="12">
    <location>
        <begin position="21"/>
        <end position="43"/>
    </location>
</feature>
<dbReference type="InterPro" id="IPR003594">
    <property type="entry name" value="HATPase_dom"/>
</dbReference>
<evidence type="ECO:0000256" key="5">
    <source>
        <dbReference type="ARBA" id="ARBA00022692"/>
    </source>
</evidence>
<evidence type="ECO:0000256" key="10">
    <source>
        <dbReference type="ARBA" id="ARBA00023012"/>
    </source>
</evidence>
<evidence type="ECO:0000256" key="8">
    <source>
        <dbReference type="ARBA" id="ARBA00022840"/>
    </source>
</evidence>
<dbReference type="SUPFAM" id="SSF55874">
    <property type="entry name" value="ATPase domain of HSP90 chaperone/DNA topoisomerase II/histidine kinase"/>
    <property type="match status" value="1"/>
</dbReference>
<gene>
    <name evidence="14" type="ORF">PBV87_00190</name>
</gene>
<evidence type="ECO:0000256" key="12">
    <source>
        <dbReference type="SAM" id="Phobius"/>
    </source>
</evidence>
<dbReference type="Pfam" id="PF02518">
    <property type="entry name" value="HATPase_c"/>
    <property type="match status" value="1"/>
</dbReference>
<dbReference type="SMART" id="SM00304">
    <property type="entry name" value="HAMP"/>
    <property type="match status" value="1"/>
</dbReference>
<dbReference type="GO" id="GO:0005886">
    <property type="term" value="C:plasma membrane"/>
    <property type="evidence" value="ECO:0007669"/>
    <property type="project" value="UniProtKB-SubCell"/>
</dbReference>
<keyword evidence="6" id="KW-0547">Nucleotide-binding</keyword>
<evidence type="ECO:0000313" key="14">
    <source>
        <dbReference type="EMBL" id="MDA3729931.1"/>
    </source>
</evidence>
<reference evidence="14" key="1">
    <citation type="journal article" date="2023" name="Int. J. Syst. Evol. Microbiol.">
        <title>&lt;i&gt;Holtiella tumoricola&lt;/i&gt; gen. nov. sp. nov., isolated from a human clinical sample.</title>
        <authorList>
            <person name="Allen-Vercoe E."/>
            <person name="Daigneault M.C."/>
            <person name="Vancuren S.J."/>
            <person name="Cochrane K."/>
            <person name="O'Neal L.L."/>
            <person name="Sankaranarayanan K."/>
            <person name="Lawson P.A."/>
        </authorList>
    </citation>
    <scope>NUCLEOTIDE SEQUENCE</scope>
    <source>
        <strain evidence="14">CC70A</strain>
    </source>
</reference>
<accession>A0AA42IYB1</accession>
<keyword evidence="9 12" id="KW-1133">Transmembrane helix</keyword>
<keyword evidence="5 12" id="KW-0812">Transmembrane</keyword>
<keyword evidence="3" id="KW-0597">Phosphoprotein</keyword>
<evidence type="ECO:0000256" key="4">
    <source>
        <dbReference type="ARBA" id="ARBA00022679"/>
    </source>
</evidence>
<dbReference type="InterPro" id="IPR050640">
    <property type="entry name" value="Bact_2-comp_sensor_kinase"/>
</dbReference>
<dbReference type="Gene3D" id="6.10.340.10">
    <property type="match status" value="1"/>
</dbReference>
<sequence>MKRKTIKKSYVKAYHNWKIQTKMFFAFVIGVVIPIWGIISISYNINANNMTRQINELAVQNLRQMAERVKLTLDTYNTILLQINADDEVIEYIGRYNSNEPNSKAVAYNYINNRLKQYNHSDLGMRSISIISNEGGPVIYDYQTGSAVSNVWRGLNIYEQAPYLNAKDKVGIILTPTEKYDDNGKPVYLFHLSKQIFDLNDLNKGAIGTAIISIDSSILNTICSEGERGAGEVSHRIHFIVDPTGRVVSYPNLDFNGYQMDAEKDIEALVQSSGYFEKQDMVVNAYVDQTTGWTYYNVYDKDYVLKDVKRSQSIYVIMGFIGLLFAGGLITIAVKQIDKSIKNVVKGMEQVQEGNLEVVVPVESEDEIGHIAQTFNIMTTKVKDLIEAVKIATDKQKNAEIRALEAQINPHFLYNTLDSINWMAIEKDEYEISTMIRNLGVILRYSVNKSNQMVTIEGVVDWLEKYLSLQKMRFNNVFEWVLNIEEETKQVKIHKLLLQPFVENTIIHGFKGIEQGGVLHIDILMSKTRKTIQIIIEDNGHGMSKEQVDLYNNIEEMIKDKQEGIGVQNAFSRMYMYYGNKASWNVKSIPDMGTVIVLELPFEEV</sequence>
<evidence type="ECO:0000256" key="11">
    <source>
        <dbReference type="ARBA" id="ARBA00023136"/>
    </source>
</evidence>
<keyword evidence="8" id="KW-0067">ATP-binding</keyword>
<dbReference type="Proteomes" id="UP001169242">
    <property type="component" value="Unassembled WGS sequence"/>
</dbReference>
<dbReference type="RefSeq" id="WP_271010698.1">
    <property type="nucleotide sequence ID" value="NZ_JAQIFT010000003.1"/>
</dbReference>
<evidence type="ECO:0000256" key="7">
    <source>
        <dbReference type="ARBA" id="ARBA00022777"/>
    </source>
</evidence>
<dbReference type="Gene3D" id="3.30.565.10">
    <property type="entry name" value="Histidine kinase-like ATPase, C-terminal domain"/>
    <property type="match status" value="1"/>
</dbReference>
<evidence type="ECO:0000313" key="15">
    <source>
        <dbReference type="Proteomes" id="UP001169242"/>
    </source>
</evidence>
<dbReference type="PANTHER" id="PTHR34220:SF11">
    <property type="entry name" value="SENSOR PROTEIN KINASE HPTS"/>
    <property type="match status" value="1"/>
</dbReference>
<dbReference type="InterPro" id="IPR010559">
    <property type="entry name" value="Sig_transdc_His_kin_internal"/>
</dbReference>
<keyword evidence="10" id="KW-0902">Two-component regulatory system</keyword>
<dbReference type="Pfam" id="PF00672">
    <property type="entry name" value="HAMP"/>
    <property type="match status" value="1"/>
</dbReference>
<evidence type="ECO:0000256" key="2">
    <source>
        <dbReference type="ARBA" id="ARBA00022475"/>
    </source>
</evidence>
<dbReference type="PANTHER" id="PTHR34220">
    <property type="entry name" value="SENSOR HISTIDINE KINASE YPDA"/>
    <property type="match status" value="1"/>
</dbReference>